<accession>A0A6A6T4E6</accession>
<evidence type="ECO:0000313" key="3">
    <source>
        <dbReference type="Proteomes" id="UP000799324"/>
    </source>
</evidence>
<dbReference type="OrthoDB" id="3800526at2759"/>
<evidence type="ECO:0000313" key="2">
    <source>
        <dbReference type="EMBL" id="KAF2654167.1"/>
    </source>
</evidence>
<keyword evidence="1" id="KW-0732">Signal</keyword>
<dbReference type="EMBL" id="MU004369">
    <property type="protein sequence ID" value="KAF2654167.1"/>
    <property type="molecule type" value="Genomic_DNA"/>
</dbReference>
<feature type="chain" id="PRO_5025676499" evidence="1">
    <location>
        <begin position="20"/>
        <end position="600"/>
    </location>
</feature>
<keyword evidence="3" id="KW-1185">Reference proteome</keyword>
<protein>
    <submittedName>
        <fullName evidence="2">Uncharacterized protein</fullName>
    </submittedName>
</protein>
<feature type="signal peptide" evidence="1">
    <location>
        <begin position="1"/>
        <end position="19"/>
    </location>
</feature>
<evidence type="ECO:0000256" key="1">
    <source>
        <dbReference type="SAM" id="SignalP"/>
    </source>
</evidence>
<organism evidence="2 3">
    <name type="scientific">Lophiostoma macrostomum CBS 122681</name>
    <dbReference type="NCBI Taxonomy" id="1314788"/>
    <lineage>
        <taxon>Eukaryota</taxon>
        <taxon>Fungi</taxon>
        <taxon>Dikarya</taxon>
        <taxon>Ascomycota</taxon>
        <taxon>Pezizomycotina</taxon>
        <taxon>Dothideomycetes</taxon>
        <taxon>Pleosporomycetidae</taxon>
        <taxon>Pleosporales</taxon>
        <taxon>Lophiostomataceae</taxon>
        <taxon>Lophiostoma</taxon>
    </lineage>
</organism>
<name>A0A6A6T4E6_9PLEO</name>
<dbReference type="Proteomes" id="UP000799324">
    <property type="component" value="Unassembled WGS sequence"/>
</dbReference>
<dbReference type="AlphaFoldDB" id="A0A6A6T4E6"/>
<gene>
    <name evidence="2" type="ORF">K491DRAFT_779790</name>
</gene>
<sequence length="600" mass="67825">MWNSIVVLSLFHSLWFCSAVCRPPPGNGTFRPHGSTNQQPDGKWKIQHDETCGLSRPRKEDFTGDLEANFTTWMKENYDNYVASKYETLPLYLAGEFAPEFSRSKMACDGLEGSCSITTCKDISTNLTQKDRQMAYYAFEMLSNINHIYAIQTDAVHSSAGYMAGRYQELVQKFTAAQYMQNKATEKAKNTEILTSSINAFLLIGSSFLGFPGASAAGTAGKIGATSSVISSLPKTLQSVRTYLPSGANIFTSFFIGMNEMVKSVMTRENIHLVDDAESAYQTLWTEVVHKAESQNLQDVKKLMAGDEGVAPAKLKFLDLVRSPEFIELDSGFRELLTKIYERHFSGVAVNGLWAMERPYILDTDSENCALDKRGPPRNKVCLPKYPKRAFWLYTIDHMEKNGSWNNDQTQIRSPAGYRKMVEHPNEYYNISKEDIIESSLWVHENPDVENRTNAQEPIYDHPLLSGGNDFGIRNARTLPGVFNIAICRNPGGEAISSVWHDDARNYPCMCGEFGWGKHDGWTFQKDETQRFLEKTGLYASEDFEDFCSHHLGCKEEDDIDWDFKIGPGMPPKAKQLKHPFKMCKHPKKHSTWGSSDMDR</sequence>
<reference evidence="2" key="1">
    <citation type="journal article" date="2020" name="Stud. Mycol.">
        <title>101 Dothideomycetes genomes: a test case for predicting lifestyles and emergence of pathogens.</title>
        <authorList>
            <person name="Haridas S."/>
            <person name="Albert R."/>
            <person name="Binder M."/>
            <person name="Bloem J."/>
            <person name="Labutti K."/>
            <person name="Salamov A."/>
            <person name="Andreopoulos B."/>
            <person name="Baker S."/>
            <person name="Barry K."/>
            <person name="Bills G."/>
            <person name="Bluhm B."/>
            <person name="Cannon C."/>
            <person name="Castanera R."/>
            <person name="Culley D."/>
            <person name="Daum C."/>
            <person name="Ezra D."/>
            <person name="Gonzalez J."/>
            <person name="Henrissat B."/>
            <person name="Kuo A."/>
            <person name="Liang C."/>
            <person name="Lipzen A."/>
            <person name="Lutzoni F."/>
            <person name="Magnuson J."/>
            <person name="Mondo S."/>
            <person name="Nolan M."/>
            <person name="Ohm R."/>
            <person name="Pangilinan J."/>
            <person name="Park H.-J."/>
            <person name="Ramirez L."/>
            <person name="Alfaro M."/>
            <person name="Sun H."/>
            <person name="Tritt A."/>
            <person name="Yoshinaga Y."/>
            <person name="Zwiers L.-H."/>
            <person name="Turgeon B."/>
            <person name="Goodwin S."/>
            <person name="Spatafora J."/>
            <person name="Crous P."/>
            <person name="Grigoriev I."/>
        </authorList>
    </citation>
    <scope>NUCLEOTIDE SEQUENCE</scope>
    <source>
        <strain evidence="2">CBS 122681</strain>
    </source>
</reference>
<proteinExistence type="predicted"/>